<feature type="compositionally biased region" description="Basic residues" evidence="1">
    <location>
        <begin position="103"/>
        <end position="121"/>
    </location>
</feature>
<reference evidence="2 3" key="1">
    <citation type="submission" date="2015-11" db="EMBL/GenBank/DDBJ databases">
        <authorList>
            <person name="Trulli M."/>
            <person name="Cordero M."/>
            <person name="Cross T."/>
            <person name="Dunbar D."/>
            <person name="Bradley K.W."/>
            <person name="Asai D.J."/>
            <person name="Bowman C.A."/>
            <person name="Russell D.A."/>
            <person name="Pope W.H."/>
            <person name="Jacobs-Sera D."/>
            <person name="Hendrix R.W."/>
            <person name="Hatfull G.F."/>
        </authorList>
    </citation>
    <scope>NUCLEOTIDE SEQUENCE [LARGE SCALE GENOMIC DNA]</scope>
</reference>
<dbReference type="Proteomes" id="UP000224485">
    <property type="component" value="Segment"/>
</dbReference>
<name>A0A0U4IHL0_9CAUD</name>
<feature type="compositionally biased region" description="Gly residues" evidence="1">
    <location>
        <begin position="173"/>
        <end position="182"/>
    </location>
</feature>
<dbReference type="EMBL" id="KU160663">
    <property type="protein sequence ID" value="ALY10150.1"/>
    <property type="molecule type" value="Genomic_DNA"/>
</dbReference>
<organism evidence="2 3">
    <name type="scientific">Arthrobacter phage Rings</name>
    <dbReference type="NCBI Taxonomy" id="1772313"/>
    <lineage>
        <taxon>Viruses</taxon>
        <taxon>Duplodnaviria</taxon>
        <taxon>Heunggongvirae</taxon>
        <taxon>Uroviricota</taxon>
        <taxon>Caudoviricetes</taxon>
        <taxon>Amigovirus</taxon>
        <taxon>Amigovirus amigo</taxon>
    </lineage>
</organism>
<feature type="region of interest" description="Disordered" evidence="1">
    <location>
        <begin position="69"/>
        <end position="121"/>
    </location>
</feature>
<feature type="region of interest" description="Disordered" evidence="1">
    <location>
        <begin position="149"/>
        <end position="182"/>
    </location>
</feature>
<proteinExistence type="predicted"/>
<evidence type="ECO:0000313" key="3">
    <source>
        <dbReference type="Proteomes" id="UP000224485"/>
    </source>
</evidence>
<feature type="compositionally biased region" description="Low complexity" evidence="1">
    <location>
        <begin position="149"/>
        <end position="172"/>
    </location>
</feature>
<sequence>MEWIWDLVNSLGLVGLGIWAHVGFRRLSSENDQRKANIRHVQAKANEAHLIAVEAKRAARKANQDIDLLTRDGEPDTDKVDKLPDTPRNERLVQTLRDLANRSRAKKAHPAGKGRQNLRHKNPATQAALSNPAYDYLPVAAVIAATDFGSSSSSSSYDSGSSSSYSSSDSGGSFSGGDSGSF</sequence>
<feature type="compositionally biased region" description="Basic and acidic residues" evidence="1">
    <location>
        <begin position="69"/>
        <end position="91"/>
    </location>
</feature>
<protein>
    <submittedName>
        <fullName evidence="2">Uncharacterized protein</fullName>
    </submittedName>
</protein>
<gene>
    <name evidence="2" type="primary">75</name>
    <name evidence="2" type="ORF">RINGS_75</name>
</gene>
<evidence type="ECO:0000313" key="2">
    <source>
        <dbReference type="EMBL" id="ALY10150.1"/>
    </source>
</evidence>
<evidence type="ECO:0000256" key="1">
    <source>
        <dbReference type="SAM" id="MobiDB-lite"/>
    </source>
</evidence>
<accession>A0A0U4IHL0</accession>